<sequence length="55" mass="6112">MLLSINTVPVTNGKSIHSAASHGLTFWSSPHNVWENMDVYVITMTDRVITHMASI</sequence>
<reference evidence="1" key="1">
    <citation type="submission" date="2025-08" db="UniProtKB">
        <authorList>
            <consortium name="Ensembl"/>
        </authorList>
    </citation>
    <scope>IDENTIFICATION</scope>
</reference>
<evidence type="ECO:0000313" key="2">
    <source>
        <dbReference type="Proteomes" id="UP000694414"/>
    </source>
</evidence>
<dbReference type="AlphaFoldDB" id="A0A8C8ZCP2"/>
<evidence type="ECO:0000313" key="1">
    <source>
        <dbReference type="Ensembl" id="ENSPSMP00000013574.1"/>
    </source>
</evidence>
<name>A0A8C8ZCP2_PROSS</name>
<dbReference type="Ensembl" id="ENSPSMT00000015792.1">
    <property type="protein sequence ID" value="ENSPSMP00000013574.1"/>
    <property type="gene ID" value="ENSPSMG00000009750.1"/>
</dbReference>
<keyword evidence="2" id="KW-1185">Reference proteome</keyword>
<reference evidence="1" key="2">
    <citation type="submission" date="2025-09" db="UniProtKB">
        <authorList>
            <consortium name="Ensembl"/>
        </authorList>
    </citation>
    <scope>IDENTIFICATION</scope>
</reference>
<accession>A0A8C8ZCP2</accession>
<protein>
    <submittedName>
        <fullName evidence="1">Uncharacterized protein</fullName>
    </submittedName>
</protein>
<dbReference type="Proteomes" id="UP000694414">
    <property type="component" value="Unplaced"/>
</dbReference>
<organism evidence="1 2">
    <name type="scientific">Prolemur simus</name>
    <name type="common">Greater bamboo lemur</name>
    <name type="synonym">Hapalemur simus</name>
    <dbReference type="NCBI Taxonomy" id="1328070"/>
    <lineage>
        <taxon>Eukaryota</taxon>
        <taxon>Metazoa</taxon>
        <taxon>Chordata</taxon>
        <taxon>Craniata</taxon>
        <taxon>Vertebrata</taxon>
        <taxon>Euteleostomi</taxon>
        <taxon>Mammalia</taxon>
        <taxon>Eutheria</taxon>
        <taxon>Euarchontoglires</taxon>
        <taxon>Primates</taxon>
        <taxon>Strepsirrhini</taxon>
        <taxon>Lemuriformes</taxon>
        <taxon>Lemuridae</taxon>
        <taxon>Prolemur</taxon>
    </lineage>
</organism>
<proteinExistence type="predicted"/>